<dbReference type="GO" id="GO:0008270">
    <property type="term" value="F:zinc ion binding"/>
    <property type="evidence" value="ECO:0007669"/>
    <property type="project" value="UniProtKB-KW"/>
</dbReference>
<keyword evidence="2" id="KW-0863">Zinc-finger</keyword>
<gene>
    <name evidence="5" type="ORF">g.45192</name>
</gene>
<sequence>MEDIPQEALERSFKTILKIIHCTVCLKPARPRVYLCAEGHLACAACRRTARRCITCKNPFPINELPLYITQIIEAFPKQCKFTNCSVFLINDDEHEKWCGLQSTNCRVPCSWTGPCKD</sequence>
<dbReference type="InterPro" id="IPR049548">
    <property type="entry name" value="Sina-like_RING"/>
</dbReference>
<dbReference type="GO" id="GO:0005737">
    <property type="term" value="C:cytoplasm"/>
    <property type="evidence" value="ECO:0007669"/>
    <property type="project" value="TreeGrafter"/>
</dbReference>
<dbReference type="Pfam" id="PF21362">
    <property type="entry name" value="Sina_RING"/>
    <property type="match status" value="1"/>
</dbReference>
<dbReference type="AlphaFoldDB" id="A0A1B6H8R0"/>
<protein>
    <recommendedName>
        <fullName evidence="4">E3 ubiquitin-protein ligase Sina-like RING finger domain-containing protein</fullName>
    </recommendedName>
</protein>
<dbReference type="GO" id="GO:0061630">
    <property type="term" value="F:ubiquitin protein ligase activity"/>
    <property type="evidence" value="ECO:0007669"/>
    <property type="project" value="TreeGrafter"/>
</dbReference>
<organism evidence="5">
    <name type="scientific">Homalodisca liturata</name>
    <dbReference type="NCBI Taxonomy" id="320908"/>
    <lineage>
        <taxon>Eukaryota</taxon>
        <taxon>Metazoa</taxon>
        <taxon>Ecdysozoa</taxon>
        <taxon>Arthropoda</taxon>
        <taxon>Hexapoda</taxon>
        <taxon>Insecta</taxon>
        <taxon>Pterygota</taxon>
        <taxon>Neoptera</taxon>
        <taxon>Paraneoptera</taxon>
        <taxon>Hemiptera</taxon>
        <taxon>Auchenorrhyncha</taxon>
        <taxon>Membracoidea</taxon>
        <taxon>Cicadellidae</taxon>
        <taxon>Cicadellinae</taxon>
        <taxon>Proconiini</taxon>
        <taxon>Homalodisca</taxon>
    </lineage>
</organism>
<proteinExistence type="predicted"/>
<dbReference type="InterPro" id="IPR004162">
    <property type="entry name" value="SINA-like_animal"/>
</dbReference>
<dbReference type="PANTHER" id="PTHR45877:SF2">
    <property type="entry name" value="E3 UBIQUITIN-PROTEIN LIGASE SINA-RELATED"/>
    <property type="match status" value="1"/>
</dbReference>
<accession>A0A1B6H8R0</accession>
<evidence type="ECO:0000259" key="4">
    <source>
        <dbReference type="Pfam" id="PF21362"/>
    </source>
</evidence>
<keyword evidence="1" id="KW-0479">Metal-binding</keyword>
<feature type="non-terminal residue" evidence="5">
    <location>
        <position position="118"/>
    </location>
</feature>
<keyword evidence="3" id="KW-0862">Zinc</keyword>
<feature type="domain" description="E3 ubiquitin-protein ligase Sina-like RING finger" evidence="4">
    <location>
        <begin position="22"/>
        <end position="56"/>
    </location>
</feature>
<reference evidence="5" key="1">
    <citation type="submission" date="2015-11" db="EMBL/GenBank/DDBJ databases">
        <title>De novo transcriptome assembly of four potential Pierce s Disease insect vectors from Arizona vineyards.</title>
        <authorList>
            <person name="Tassone E.E."/>
        </authorList>
    </citation>
    <scope>NUCLEOTIDE SEQUENCE</scope>
</reference>
<dbReference type="EMBL" id="GECU01036693">
    <property type="protein sequence ID" value="JAS71013.1"/>
    <property type="molecule type" value="Transcribed_RNA"/>
</dbReference>
<dbReference type="PANTHER" id="PTHR45877">
    <property type="entry name" value="E3 UBIQUITIN-PROTEIN LIGASE SIAH2"/>
    <property type="match status" value="1"/>
</dbReference>
<name>A0A1B6H8R0_9HEMI</name>
<dbReference type="GO" id="GO:0043161">
    <property type="term" value="P:proteasome-mediated ubiquitin-dependent protein catabolic process"/>
    <property type="evidence" value="ECO:0007669"/>
    <property type="project" value="TreeGrafter"/>
</dbReference>
<evidence type="ECO:0000256" key="1">
    <source>
        <dbReference type="ARBA" id="ARBA00022723"/>
    </source>
</evidence>
<evidence type="ECO:0000313" key="5">
    <source>
        <dbReference type="EMBL" id="JAS71013.1"/>
    </source>
</evidence>
<evidence type="ECO:0000256" key="2">
    <source>
        <dbReference type="ARBA" id="ARBA00022771"/>
    </source>
</evidence>
<evidence type="ECO:0000256" key="3">
    <source>
        <dbReference type="ARBA" id="ARBA00022833"/>
    </source>
</evidence>
<dbReference type="GO" id="GO:0031624">
    <property type="term" value="F:ubiquitin conjugating enzyme binding"/>
    <property type="evidence" value="ECO:0007669"/>
    <property type="project" value="TreeGrafter"/>
</dbReference>